<evidence type="ECO:0000313" key="9">
    <source>
        <dbReference type="Proteomes" id="UP001626549"/>
    </source>
</evidence>
<evidence type="ECO:0000256" key="1">
    <source>
        <dbReference type="ARBA" id="ARBA00010914"/>
    </source>
</evidence>
<keyword evidence="9" id="KW-1185">Reference proteome</keyword>
<dbReference type="Gene3D" id="3.10.20.30">
    <property type="match status" value="1"/>
</dbReference>
<evidence type="ECO:0000256" key="2">
    <source>
        <dbReference type="ARBA" id="ARBA00022714"/>
    </source>
</evidence>
<dbReference type="PROSITE" id="PS51085">
    <property type="entry name" value="2FE2S_FER_2"/>
    <property type="match status" value="1"/>
</dbReference>
<dbReference type="CDD" id="cd00207">
    <property type="entry name" value="fer2"/>
    <property type="match status" value="1"/>
</dbReference>
<dbReference type="PANTHER" id="PTHR23426:SF65">
    <property type="entry name" value="FERREDOXIN-2, MITOCHONDRIAL"/>
    <property type="match status" value="1"/>
</dbReference>
<feature type="domain" description="2Fe-2S ferredoxin-type" evidence="7">
    <location>
        <begin position="2"/>
        <end position="105"/>
    </location>
</feature>
<evidence type="ECO:0000256" key="5">
    <source>
        <dbReference type="ARBA" id="ARBA00023014"/>
    </source>
</evidence>
<comment type="similarity">
    <text evidence="1">Belongs to the adrenodoxin/putidaredoxin family.</text>
</comment>
<comment type="cofactor">
    <cofactor evidence="6">
        <name>[2Fe-2S] cluster</name>
        <dbReference type="ChEBI" id="CHEBI:190135"/>
    </cofactor>
</comment>
<dbReference type="RefSeq" id="WP_407327770.1">
    <property type="nucleotide sequence ID" value="NZ_CP136865.1"/>
</dbReference>
<organism evidence="8 9">
    <name type="scientific">Congregibacter brevis</name>
    <dbReference type="NCBI Taxonomy" id="3081201"/>
    <lineage>
        <taxon>Bacteria</taxon>
        <taxon>Pseudomonadati</taxon>
        <taxon>Pseudomonadota</taxon>
        <taxon>Gammaproteobacteria</taxon>
        <taxon>Cellvibrionales</taxon>
        <taxon>Halieaceae</taxon>
        <taxon>Congregibacter</taxon>
    </lineage>
</organism>
<dbReference type="SUPFAM" id="SSF54292">
    <property type="entry name" value="2Fe-2S ferredoxin-like"/>
    <property type="match status" value="1"/>
</dbReference>
<evidence type="ECO:0000259" key="7">
    <source>
        <dbReference type="PROSITE" id="PS51085"/>
    </source>
</evidence>
<evidence type="ECO:0000313" key="8">
    <source>
        <dbReference type="EMBL" id="WOJ97082.1"/>
    </source>
</evidence>
<dbReference type="Pfam" id="PF00111">
    <property type="entry name" value="Fer2"/>
    <property type="match status" value="1"/>
</dbReference>
<keyword evidence="2" id="KW-0001">2Fe-2S</keyword>
<evidence type="ECO:0000256" key="3">
    <source>
        <dbReference type="ARBA" id="ARBA00022723"/>
    </source>
</evidence>
<sequence>MPKITLIEHNGESHTIEAEVGKSLMLNAMDNDVPGIDADCGGACACGTCHCFIEEPWSSTTGGVEMLEESMLGMRPDREKNSRLSCQIDVSEDMDGLVVRLPEYQM</sequence>
<keyword evidence="5" id="KW-0411">Iron-sulfur</keyword>
<proteinExistence type="inferred from homology"/>
<gene>
    <name evidence="8" type="ORF">R0137_00570</name>
</gene>
<keyword evidence="3" id="KW-0479">Metal-binding</keyword>
<dbReference type="InterPro" id="IPR001055">
    <property type="entry name" value="Adrenodoxin-like"/>
</dbReference>
<dbReference type="InterPro" id="IPR001041">
    <property type="entry name" value="2Fe-2S_ferredoxin-type"/>
</dbReference>
<name>A0ABZ0IDG2_9GAMM</name>
<dbReference type="PANTHER" id="PTHR23426">
    <property type="entry name" value="FERREDOXIN/ADRENODOXIN"/>
    <property type="match status" value="1"/>
</dbReference>
<dbReference type="Proteomes" id="UP001626549">
    <property type="component" value="Chromosome"/>
</dbReference>
<dbReference type="InterPro" id="IPR036010">
    <property type="entry name" value="2Fe-2S_ferredoxin-like_sf"/>
</dbReference>
<dbReference type="EMBL" id="CP136865">
    <property type="protein sequence ID" value="WOJ97082.1"/>
    <property type="molecule type" value="Genomic_DNA"/>
</dbReference>
<reference evidence="8 9" key="1">
    <citation type="submission" date="2023-10" db="EMBL/GenBank/DDBJ databases">
        <title>Two novel species belonging to the OM43/NOR5 clade.</title>
        <authorList>
            <person name="Park M."/>
        </authorList>
    </citation>
    <scope>NUCLEOTIDE SEQUENCE [LARGE SCALE GENOMIC DNA]</scope>
    <source>
        <strain evidence="8 9">IMCC45268</strain>
    </source>
</reference>
<dbReference type="InterPro" id="IPR012675">
    <property type="entry name" value="Beta-grasp_dom_sf"/>
</dbReference>
<evidence type="ECO:0000256" key="4">
    <source>
        <dbReference type="ARBA" id="ARBA00023004"/>
    </source>
</evidence>
<protein>
    <submittedName>
        <fullName evidence="8">2Fe-2S iron-sulfur cluster-binding protein</fullName>
    </submittedName>
</protein>
<accession>A0ABZ0IDG2</accession>
<keyword evidence="4" id="KW-0408">Iron</keyword>
<evidence type="ECO:0000256" key="6">
    <source>
        <dbReference type="ARBA" id="ARBA00034078"/>
    </source>
</evidence>